<evidence type="ECO:0000259" key="4">
    <source>
        <dbReference type="PROSITE" id="PS51782"/>
    </source>
</evidence>
<evidence type="ECO:0000313" key="6">
    <source>
        <dbReference type="Proteomes" id="UP000482295"/>
    </source>
</evidence>
<dbReference type="Pfam" id="PF01476">
    <property type="entry name" value="LysM"/>
    <property type="match status" value="1"/>
</dbReference>
<dbReference type="InterPro" id="IPR018392">
    <property type="entry name" value="LysM"/>
</dbReference>
<feature type="signal peptide" evidence="3">
    <location>
        <begin position="1"/>
        <end position="22"/>
    </location>
</feature>
<dbReference type="SUPFAM" id="SSF53822">
    <property type="entry name" value="Periplasmic binding protein-like I"/>
    <property type="match status" value="1"/>
</dbReference>
<accession>A0A7C9LAC7</accession>
<dbReference type="Gene3D" id="3.10.350.10">
    <property type="entry name" value="LysM domain"/>
    <property type="match status" value="1"/>
</dbReference>
<dbReference type="EMBL" id="VVIQ01000004">
    <property type="protein sequence ID" value="MUL27834.1"/>
    <property type="molecule type" value="Genomic_DNA"/>
</dbReference>
<reference evidence="5 6" key="1">
    <citation type="submission" date="2019-09" db="EMBL/GenBank/DDBJ databases">
        <title>Prevotella A2879 sp. nov., isolated from an abscess of a patient.</title>
        <authorList>
            <person name="Buhl M."/>
            <person name="Oberhettinger P."/>
        </authorList>
    </citation>
    <scope>NUCLEOTIDE SEQUENCE [LARGE SCALE GENOMIC DNA]</scope>
    <source>
        <strain evidence="5 6">A2879</strain>
    </source>
</reference>
<dbReference type="Gene3D" id="3.40.50.2300">
    <property type="match status" value="1"/>
</dbReference>
<dbReference type="AlphaFoldDB" id="A0A7C9LAC7"/>
<keyword evidence="6" id="KW-1185">Reference proteome</keyword>
<organism evidence="5 6">
    <name type="scientific">Prevotella vespertina</name>
    <dbReference type="NCBI Taxonomy" id="2608404"/>
    <lineage>
        <taxon>Bacteria</taxon>
        <taxon>Pseudomonadati</taxon>
        <taxon>Bacteroidota</taxon>
        <taxon>Bacteroidia</taxon>
        <taxon>Bacteroidales</taxon>
        <taxon>Prevotellaceae</taxon>
        <taxon>Prevotella</taxon>
    </lineage>
</organism>
<dbReference type="RefSeq" id="WP_155715861.1">
    <property type="nucleotide sequence ID" value="NZ_VVIQ01000004.1"/>
</dbReference>
<evidence type="ECO:0000256" key="2">
    <source>
        <dbReference type="ARBA" id="ARBA00022729"/>
    </source>
</evidence>
<dbReference type="SUPFAM" id="SSF54106">
    <property type="entry name" value="LysM domain"/>
    <property type="match status" value="1"/>
</dbReference>
<evidence type="ECO:0000256" key="3">
    <source>
        <dbReference type="SAM" id="SignalP"/>
    </source>
</evidence>
<feature type="domain" description="LysM" evidence="4">
    <location>
        <begin position="29"/>
        <end position="75"/>
    </location>
</feature>
<dbReference type="Pfam" id="PF13458">
    <property type="entry name" value="Peripla_BP_6"/>
    <property type="match status" value="1"/>
</dbReference>
<comment type="caution">
    <text evidence="5">The sequence shown here is derived from an EMBL/GenBank/DDBJ whole genome shotgun (WGS) entry which is preliminary data.</text>
</comment>
<dbReference type="PROSITE" id="PS51257">
    <property type="entry name" value="PROKAR_LIPOPROTEIN"/>
    <property type="match status" value="1"/>
</dbReference>
<dbReference type="InterPro" id="IPR028081">
    <property type="entry name" value="Leu-bd"/>
</dbReference>
<gene>
    <name evidence="5" type="ORF">F0475_05860</name>
</gene>
<dbReference type="InterPro" id="IPR036779">
    <property type="entry name" value="LysM_dom_sf"/>
</dbReference>
<feature type="chain" id="PRO_5028835357" evidence="3">
    <location>
        <begin position="23"/>
        <end position="469"/>
    </location>
</feature>
<dbReference type="PROSITE" id="PS51782">
    <property type="entry name" value="LYSM"/>
    <property type="match status" value="1"/>
</dbReference>
<dbReference type="CDD" id="cd00118">
    <property type="entry name" value="LysM"/>
    <property type="match status" value="1"/>
</dbReference>
<sequence>MKNYLRYLLLLFTVLISCSVMAQNVVWRDQHQVKRKETIFGIAKEYGVTIQQLIDSNPIMKTPGYELKKGALILVPFAKDGDFRPDGSIMGKTVKPSKADKEAKKKGANAAAIAKQENAIHVGIMLPLHNQDGDGKRMIEFYRGVLLALNEMKSEGITTDVHAWNVPKDADIRTTLSDPNASKLDLIFGPLYSDQVKPLADFCRVHGTKLVIPFSITGNEVENNPNIFQVYQTDESLNSKAIASFLERFQKSHHPVFINCNDANSQVGNFTSTLRKQLDILKIKYSLTSLKSSAADFAKRFDKTRPNVVILNSEKSPQLNEVFAKLAQLKKTNPGIAIALYGYNQWFVYQDYDLDNFFRYNTYIPSTYYYNKSSEKTKSLEAKYNEQYDEPMAKQYIPRLALTGYDQAQFFVRGIKAQGKDFKGVYSDVKYRPLQTRYNFERVGQGGYINNNFQLIHFTTDQKMENLVY</sequence>
<dbReference type="SMART" id="SM00257">
    <property type="entry name" value="LysM"/>
    <property type="match status" value="1"/>
</dbReference>
<comment type="similarity">
    <text evidence="1">Belongs to the leucine-binding protein family.</text>
</comment>
<name>A0A7C9LAC7_9BACT</name>
<evidence type="ECO:0000313" key="5">
    <source>
        <dbReference type="EMBL" id="MUL27834.1"/>
    </source>
</evidence>
<keyword evidence="2 3" id="KW-0732">Signal</keyword>
<dbReference type="Proteomes" id="UP000482295">
    <property type="component" value="Unassembled WGS sequence"/>
</dbReference>
<proteinExistence type="inferred from homology"/>
<evidence type="ECO:0000256" key="1">
    <source>
        <dbReference type="ARBA" id="ARBA00010062"/>
    </source>
</evidence>
<dbReference type="InterPro" id="IPR028082">
    <property type="entry name" value="Peripla_BP_I"/>
</dbReference>
<protein>
    <submittedName>
        <fullName evidence="5">ABC transporter substrate-binding protein</fullName>
    </submittedName>
</protein>